<dbReference type="EMBL" id="JAHESC010000010">
    <property type="protein sequence ID" value="MBT1686647.1"/>
    <property type="molecule type" value="Genomic_DNA"/>
</dbReference>
<feature type="chain" id="PRO_5042907074" description="Outer membrane protein beta-barrel domain-containing protein" evidence="1">
    <location>
        <begin position="27"/>
        <end position="232"/>
    </location>
</feature>
<reference evidence="2 3" key="1">
    <citation type="submission" date="2021-05" db="EMBL/GenBank/DDBJ databases">
        <title>A Polyphasic approach of four new species of the genus Ohtaekwangia: Ohtaekwangia histidinii sp. nov., Ohtaekwangia cretensis sp. nov., Ohtaekwangia indiensis sp. nov., Ohtaekwangia reichenbachii sp. nov. from diverse environment.</title>
        <authorList>
            <person name="Octaviana S."/>
        </authorList>
    </citation>
    <scope>NUCLEOTIDE SEQUENCE [LARGE SCALE GENOMIC DNA]</scope>
    <source>
        <strain evidence="2 3">PWU37</strain>
    </source>
</reference>
<gene>
    <name evidence="2" type="ORF">KK078_08775</name>
</gene>
<sequence length="232" mass="26607">MTRSLTSLCRYIVLLACLTISFGAFAQHEYRAKVYQHTSWRRSVYQQEGVNNSRDVSTGTFSVAFNIISLKGNFHHELEIFVPEINRPAGHIQFATDYNLSHAKAIKDVVSAYSFRYEINQDITNVTKRFVLNLGAGINPYHVEIDRKPVDPSYYNIHVKYTGATINLIPRVSCNLSERLSLELSMPLHIIDFRKESQRIDSPLLPSGTTSTKRKFFDDIYTVRFGLAYVLF</sequence>
<feature type="signal peptide" evidence="1">
    <location>
        <begin position="1"/>
        <end position="26"/>
    </location>
</feature>
<keyword evidence="1" id="KW-0732">Signal</keyword>
<protein>
    <recommendedName>
        <fullName evidence="4">Outer membrane protein beta-barrel domain-containing protein</fullName>
    </recommendedName>
</protein>
<organism evidence="2 3">
    <name type="scientific">Dawidia soli</name>
    <dbReference type="NCBI Taxonomy" id="2782352"/>
    <lineage>
        <taxon>Bacteria</taxon>
        <taxon>Pseudomonadati</taxon>
        <taxon>Bacteroidota</taxon>
        <taxon>Cytophagia</taxon>
        <taxon>Cytophagales</taxon>
        <taxon>Chryseotaleaceae</taxon>
        <taxon>Dawidia</taxon>
    </lineage>
</organism>
<proteinExistence type="predicted"/>
<dbReference type="RefSeq" id="WP_254089884.1">
    <property type="nucleotide sequence ID" value="NZ_JAHESC010000010.1"/>
</dbReference>
<evidence type="ECO:0000313" key="3">
    <source>
        <dbReference type="Proteomes" id="UP001319180"/>
    </source>
</evidence>
<accession>A0AAP2GCY0</accession>
<name>A0AAP2GCY0_9BACT</name>
<dbReference type="AlphaFoldDB" id="A0AAP2GCY0"/>
<evidence type="ECO:0000313" key="2">
    <source>
        <dbReference type="EMBL" id="MBT1686647.1"/>
    </source>
</evidence>
<evidence type="ECO:0000256" key="1">
    <source>
        <dbReference type="SAM" id="SignalP"/>
    </source>
</evidence>
<dbReference type="Proteomes" id="UP001319180">
    <property type="component" value="Unassembled WGS sequence"/>
</dbReference>
<comment type="caution">
    <text evidence="2">The sequence shown here is derived from an EMBL/GenBank/DDBJ whole genome shotgun (WGS) entry which is preliminary data.</text>
</comment>
<keyword evidence="3" id="KW-1185">Reference proteome</keyword>
<evidence type="ECO:0008006" key="4">
    <source>
        <dbReference type="Google" id="ProtNLM"/>
    </source>
</evidence>